<keyword evidence="4" id="KW-1185">Reference proteome</keyword>
<dbReference type="InterPro" id="IPR050889">
    <property type="entry name" value="Dendritic_Spine_Reg/Scaffold"/>
</dbReference>
<keyword evidence="3" id="KW-0040">ANK repeat</keyword>
<dbReference type="SUPFAM" id="SSF48403">
    <property type="entry name" value="Ankyrin repeat"/>
    <property type="match status" value="1"/>
</dbReference>
<dbReference type="PROSITE" id="PS50297">
    <property type="entry name" value="ANK_REP_REGION"/>
    <property type="match status" value="5"/>
</dbReference>
<dbReference type="AGR" id="Xenbase:XB-GENE-1014024"/>
<evidence type="ECO:0000313" key="6">
    <source>
        <dbReference type="Xenbase" id="XB-GENE-1014024"/>
    </source>
</evidence>
<dbReference type="SUPFAM" id="SSF158235">
    <property type="entry name" value="SOCS box-like"/>
    <property type="match status" value="1"/>
</dbReference>
<dbReference type="InterPro" id="IPR001496">
    <property type="entry name" value="SOCS_box"/>
</dbReference>
<dbReference type="Gene3D" id="1.10.750.20">
    <property type="entry name" value="SOCS box"/>
    <property type="match status" value="1"/>
</dbReference>
<organism evidence="4 5">
    <name type="scientific">Xenopus laevis</name>
    <name type="common">African clawed frog</name>
    <dbReference type="NCBI Taxonomy" id="8355"/>
    <lineage>
        <taxon>Eukaryota</taxon>
        <taxon>Metazoa</taxon>
        <taxon>Chordata</taxon>
        <taxon>Craniata</taxon>
        <taxon>Vertebrata</taxon>
        <taxon>Euteleostomi</taxon>
        <taxon>Amphibia</taxon>
        <taxon>Batrachia</taxon>
        <taxon>Anura</taxon>
        <taxon>Pipoidea</taxon>
        <taxon>Pipidae</taxon>
        <taxon>Xenopodinae</taxon>
        <taxon>Xenopus</taxon>
        <taxon>Xenopus</taxon>
    </lineage>
</organism>
<dbReference type="InterPro" id="IPR002110">
    <property type="entry name" value="Ankyrin_rpt"/>
</dbReference>
<dbReference type="Pfam" id="PF07525">
    <property type="entry name" value="SOCS_box"/>
    <property type="match status" value="1"/>
</dbReference>
<dbReference type="PANTHER" id="PTHR24166:SF48">
    <property type="entry name" value="PROTEIN VAPYRIN"/>
    <property type="match status" value="1"/>
</dbReference>
<dbReference type="OMA" id="HVNDTHF"/>
<dbReference type="CTD" id="447004"/>
<protein>
    <submittedName>
        <fullName evidence="5">Ankyrin repeat and SOCS box containing 15 L homeolog isoform X1</fullName>
    </submittedName>
</protein>
<name>A0A1L8GYX5_XENLA</name>
<evidence type="ECO:0000313" key="4">
    <source>
        <dbReference type="Proteomes" id="UP000186698"/>
    </source>
</evidence>
<dbReference type="CDD" id="cd03731">
    <property type="entry name" value="SOCS_ASB15"/>
    <property type="match status" value="1"/>
</dbReference>
<evidence type="ECO:0000313" key="5">
    <source>
        <dbReference type="RefSeq" id="XP_018106525.1"/>
    </source>
</evidence>
<dbReference type="GeneID" id="447004"/>
<dbReference type="UniPathway" id="UPA00143"/>
<keyword evidence="2" id="KW-0677">Repeat</keyword>
<dbReference type="AlphaFoldDB" id="A0A1L8GYX5"/>
<sequence length="586" mass="65775">MEEAEEDQLNNYEIQYAIQESLESNVPSCYQDRFVPTSEINRKIVSAIKEGEITELQKYMSYKYAFDEADEKGWFPLHEACVQPIRQITEIVLDAVYKASWEQKTNDGETPLTLAAKADLLENVKALLEKGVWPNTKNSRGESPLLLAIRIGNYDMAETLIDYSCTINQPCVKRWSAMHEAAKQGRRDLVSLLLKNGGNVSLTDGFGVTPLGVAAEYGHCDILEQLIHKGGDVNMQARDGSSVLSDAATGGDPDCIALLLEYGASGNIPDKEGYFPIHKAAYGGHYLALKYLIPATSRNAIKRSGLSPVHSATDGQNLQCLELLIENDFDVNEVLAEHISENYGDRRKTALFFAVSNKDVSCTETLLKYGACPNKDPLNCLLVAVRDGSHEIVRMLLAYKADVNCYFMLVNDTHFPSAIQYALNDEIMLRMLANNGYRVDLCFDCMHGDMFGGTFTWPALEEDALPGWTSCVIKDIPFCDFVTVSWMRHLVGKVVRTLVDYMDYVPICTKLKAALEVQEEWTEIQEIIGNPRPLKHLCRLNIRKTIGLEELQRPSSMKKLSMPPLLKSYIMYKEYDLYGKGLNFDT</sequence>
<dbReference type="SMART" id="SM00969">
    <property type="entry name" value="SOCS_box"/>
    <property type="match status" value="1"/>
</dbReference>
<dbReference type="PaxDb" id="8355-A0A1L8GYX5"/>
<dbReference type="FunFam" id="1.10.750.20:FF:000001">
    <property type="entry name" value="Ankyrin repeat and SOCS box containing 1"/>
    <property type="match status" value="1"/>
</dbReference>
<dbReference type="Pfam" id="PF13606">
    <property type="entry name" value="Ank_3"/>
    <property type="match status" value="1"/>
</dbReference>
<dbReference type="RefSeq" id="XP_018106525.1">
    <property type="nucleotide sequence ID" value="XM_018251036.2"/>
</dbReference>
<proteinExistence type="predicted"/>
<dbReference type="Gene3D" id="1.25.40.20">
    <property type="entry name" value="Ankyrin repeat-containing domain"/>
    <property type="match status" value="2"/>
</dbReference>
<comment type="pathway">
    <text evidence="1">Protein modification; protein ubiquitination.</text>
</comment>
<dbReference type="InterPro" id="IPR036770">
    <property type="entry name" value="Ankyrin_rpt-contain_sf"/>
</dbReference>
<dbReference type="Xenbase" id="XB-GENE-1014024">
    <property type="gene designation" value="asb15.L"/>
</dbReference>
<gene>
    <name evidence="5 6" type="primary">asb15.L</name>
    <name evidence="5" type="synonym">asb15</name>
</gene>
<dbReference type="InterPro" id="IPR036036">
    <property type="entry name" value="SOCS_box-like_dom_sf"/>
</dbReference>
<evidence type="ECO:0000256" key="2">
    <source>
        <dbReference type="ARBA" id="ARBA00022737"/>
    </source>
</evidence>
<dbReference type="SMART" id="SM00248">
    <property type="entry name" value="ANK"/>
    <property type="match status" value="9"/>
</dbReference>
<dbReference type="Proteomes" id="UP000186698">
    <property type="component" value="Chromosome 3L"/>
</dbReference>
<dbReference type="PANTHER" id="PTHR24166">
    <property type="entry name" value="ROLLING PEBBLES, ISOFORM B"/>
    <property type="match status" value="1"/>
</dbReference>
<reference evidence="5" key="1">
    <citation type="submission" date="2025-08" db="UniProtKB">
        <authorList>
            <consortium name="RefSeq"/>
        </authorList>
    </citation>
    <scope>IDENTIFICATION</scope>
    <source>
        <strain evidence="5">J_2021</strain>
        <tissue evidence="5">Erythrocytes</tissue>
    </source>
</reference>
<dbReference type="GO" id="GO:0035556">
    <property type="term" value="P:intracellular signal transduction"/>
    <property type="evidence" value="ECO:0007669"/>
    <property type="project" value="InterPro"/>
</dbReference>
<dbReference type="STRING" id="8355.A0A1L8GYX5"/>
<dbReference type="OrthoDB" id="20872at2759"/>
<evidence type="ECO:0000256" key="3">
    <source>
        <dbReference type="ARBA" id="ARBA00023043"/>
    </source>
</evidence>
<dbReference type="PROSITE" id="PS50225">
    <property type="entry name" value="SOCS"/>
    <property type="match status" value="1"/>
</dbReference>
<evidence type="ECO:0000256" key="1">
    <source>
        <dbReference type="ARBA" id="ARBA00004906"/>
    </source>
</evidence>
<dbReference type="GO" id="GO:0016567">
    <property type="term" value="P:protein ubiquitination"/>
    <property type="evidence" value="ECO:0007669"/>
    <property type="project" value="UniProtKB-UniPathway"/>
</dbReference>
<accession>A0A1L8GYX5</accession>
<dbReference type="Pfam" id="PF12796">
    <property type="entry name" value="Ank_2"/>
    <property type="match status" value="3"/>
</dbReference>
<dbReference type="PROSITE" id="PS50088">
    <property type="entry name" value="ANK_REPEAT"/>
    <property type="match status" value="6"/>
</dbReference>
<dbReference type="Bgee" id="447004">
    <property type="expression patterns" value="Expressed in muscle tissue and 6 other cell types or tissues"/>
</dbReference>